<protein>
    <submittedName>
        <fullName evidence="1">Uncharacterized protein</fullName>
    </submittedName>
</protein>
<reference evidence="1" key="1">
    <citation type="submission" date="2021-03" db="EMBL/GenBank/DDBJ databases">
        <authorList>
            <person name="Bekaert M."/>
        </authorList>
    </citation>
    <scope>NUCLEOTIDE SEQUENCE</scope>
</reference>
<name>A0A8S3SHW8_MYTED</name>
<proteinExistence type="predicted"/>
<accession>A0A8S3SHW8</accession>
<keyword evidence="2" id="KW-1185">Reference proteome</keyword>
<evidence type="ECO:0000313" key="2">
    <source>
        <dbReference type="Proteomes" id="UP000683360"/>
    </source>
</evidence>
<dbReference type="AlphaFoldDB" id="A0A8S3SHW8"/>
<evidence type="ECO:0000313" key="1">
    <source>
        <dbReference type="EMBL" id="CAG2217771.1"/>
    </source>
</evidence>
<dbReference type="OrthoDB" id="7387685at2759"/>
<dbReference type="EMBL" id="CAJPWZ010001576">
    <property type="protein sequence ID" value="CAG2217771.1"/>
    <property type="molecule type" value="Genomic_DNA"/>
</dbReference>
<gene>
    <name evidence="1" type="ORF">MEDL_31463</name>
</gene>
<organism evidence="1 2">
    <name type="scientific">Mytilus edulis</name>
    <name type="common">Blue mussel</name>
    <dbReference type="NCBI Taxonomy" id="6550"/>
    <lineage>
        <taxon>Eukaryota</taxon>
        <taxon>Metazoa</taxon>
        <taxon>Spiralia</taxon>
        <taxon>Lophotrochozoa</taxon>
        <taxon>Mollusca</taxon>
        <taxon>Bivalvia</taxon>
        <taxon>Autobranchia</taxon>
        <taxon>Pteriomorphia</taxon>
        <taxon>Mytilida</taxon>
        <taxon>Mytiloidea</taxon>
        <taxon>Mytilidae</taxon>
        <taxon>Mytilinae</taxon>
        <taxon>Mytilus</taxon>
    </lineage>
</organism>
<sequence length="403" mass="46627">MSKQCKIVDPELPSTSSISADFDWKECIFCQEQTKENLQCPANSKRSDLDVGTGYKTLETILERYTRDIVDPRVCETIRNVENLGKEQYHQFVTERLENKSKSLHVPIKQNKLLLFSRQQPKTETKDKQQITSLKQNCSLFSQLYVSCQVRNGDLEEFFRHENQSYPPALSQFGEMRLGSKSDLLVPLERLTELHEEAPNADVLVIDGAAIINMLKPRGSKTFEDYFNDIFMPYIHDQLRFVSRLDVVWDEYISNSLKASTRCKRGKGVRRRVLPDSRVPGNWEAFLRVNDNKTELFIYLAEQLVASARGSDEQKQIERYVILMYDKTSQCTKVNDARKDLFTRKGRAIDNIPPSESALLEHTKRAVYMASLCWGKCLEPSPQVGSPSEWGWQKDKTQMWIPY</sequence>
<comment type="caution">
    <text evidence="1">The sequence shown here is derived from an EMBL/GenBank/DDBJ whole genome shotgun (WGS) entry which is preliminary data.</text>
</comment>
<dbReference type="PANTHER" id="PTHR47018">
    <property type="entry name" value="CXC DOMAIN-CONTAINING PROTEIN-RELATED"/>
    <property type="match status" value="1"/>
</dbReference>
<dbReference type="Proteomes" id="UP000683360">
    <property type="component" value="Unassembled WGS sequence"/>
</dbReference>